<organism evidence="2">
    <name type="scientific">Brassica cretica</name>
    <name type="common">Mustard</name>
    <dbReference type="NCBI Taxonomy" id="69181"/>
    <lineage>
        <taxon>Eukaryota</taxon>
        <taxon>Viridiplantae</taxon>
        <taxon>Streptophyta</taxon>
        <taxon>Embryophyta</taxon>
        <taxon>Tracheophyta</taxon>
        <taxon>Spermatophyta</taxon>
        <taxon>Magnoliopsida</taxon>
        <taxon>eudicotyledons</taxon>
        <taxon>Gunneridae</taxon>
        <taxon>Pentapetalae</taxon>
        <taxon>rosids</taxon>
        <taxon>malvids</taxon>
        <taxon>Brassicales</taxon>
        <taxon>Brassicaceae</taxon>
        <taxon>Brassiceae</taxon>
        <taxon>Brassica</taxon>
    </lineage>
</organism>
<protein>
    <submittedName>
        <fullName evidence="2">Uncharacterized protein</fullName>
    </submittedName>
</protein>
<name>A0A3N6SXL4_BRACR</name>
<feature type="compositionally biased region" description="Polar residues" evidence="1">
    <location>
        <begin position="175"/>
        <end position="192"/>
    </location>
</feature>
<keyword evidence="4" id="KW-1185">Reference proteome</keyword>
<evidence type="ECO:0000313" key="2">
    <source>
        <dbReference type="EMBL" id="KAF2531930.1"/>
    </source>
</evidence>
<gene>
    <name evidence="3" type="ORF">DY000_02022362</name>
    <name evidence="2" type="ORF">F2Q70_00030054</name>
</gene>
<reference evidence="3" key="2">
    <citation type="submission" date="2019-12" db="EMBL/GenBank/DDBJ databases">
        <authorList>
            <person name="Studholme D.J."/>
            <person name="Sarris P."/>
        </authorList>
    </citation>
    <scope>NUCLEOTIDE SEQUENCE</scope>
    <source>
        <strain evidence="3">PFS-1207/04</strain>
        <tissue evidence="3">Leaf</tissue>
    </source>
</reference>
<evidence type="ECO:0000256" key="1">
    <source>
        <dbReference type="SAM" id="MobiDB-lite"/>
    </source>
</evidence>
<feature type="region of interest" description="Disordered" evidence="1">
    <location>
        <begin position="174"/>
        <end position="218"/>
    </location>
</feature>
<dbReference type="EMBL" id="QGKV02000299">
    <property type="protein sequence ID" value="KAF3592493.1"/>
    <property type="molecule type" value="Genomic_DNA"/>
</dbReference>
<comment type="caution">
    <text evidence="2">The sequence shown here is derived from an EMBL/GenBank/DDBJ whole genome shotgun (WGS) entry which is preliminary data.</text>
</comment>
<dbReference type="EMBL" id="QGKY02002305">
    <property type="protein sequence ID" value="KAF2531930.1"/>
    <property type="molecule type" value="Genomic_DNA"/>
</dbReference>
<accession>A0A3N6SXL4</accession>
<feature type="compositionally biased region" description="Low complexity" evidence="1">
    <location>
        <begin position="194"/>
        <end position="209"/>
    </location>
</feature>
<dbReference type="AlphaFoldDB" id="A0A3N6SXL4"/>
<dbReference type="Proteomes" id="UP000266723">
    <property type="component" value="Unassembled WGS sequence"/>
</dbReference>
<sequence length="251" mass="27289">MIPMQMLDDIMAKRDEQHLSGKLSRVEEAGTEDATSTSTDGRTSTSTYDRTSTSIDGKTSTSTDFMTSMSTDITTSTSTDIATSTSTDITTSTSTDITTSTSTDITTSTSTDIMTSTLIDGTTSESIASIVESPIPPDRSVHLDSYSGILDDHHHIEASQKRLRFRYEVDKGSAEQLSIDTDQIPSIDTNKPASIDTTTSPSIDTTTSSSDKKSRVRSKYFSKPFAKVQALLIAEMIDKGEEYMEEAFTQE</sequence>
<proteinExistence type="predicted"/>
<reference evidence="3 4" key="3">
    <citation type="journal article" date="2020" name="BMC Genomics">
        <title>Intraspecific diversification of the crop wild relative Brassica cretica Lam. using demographic model selection.</title>
        <authorList>
            <person name="Kioukis A."/>
            <person name="Michalopoulou V.A."/>
            <person name="Briers L."/>
            <person name="Pirintsos S."/>
            <person name="Studholme D.J."/>
            <person name="Pavlidis P."/>
            <person name="Sarris P.F."/>
        </authorList>
    </citation>
    <scope>NUCLEOTIDE SEQUENCE [LARGE SCALE GENOMIC DNA]</scope>
    <source>
        <strain evidence="4">cv. PFS-1207/04</strain>
        <strain evidence="3">PFS-1207/04</strain>
    </source>
</reference>
<reference evidence="2" key="1">
    <citation type="submission" date="2019-12" db="EMBL/GenBank/DDBJ databases">
        <title>Genome sequencing and annotation of Brassica cretica.</title>
        <authorList>
            <person name="Studholme D.J."/>
            <person name="Sarris P.F."/>
        </authorList>
    </citation>
    <scope>NUCLEOTIDE SEQUENCE</scope>
    <source>
        <strain evidence="2">PFS-102/07</strain>
        <tissue evidence="2">Leaf</tissue>
    </source>
</reference>
<feature type="compositionally biased region" description="Low complexity" evidence="1">
    <location>
        <begin position="35"/>
        <end position="106"/>
    </location>
</feature>
<evidence type="ECO:0000313" key="4">
    <source>
        <dbReference type="Proteomes" id="UP000266723"/>
    </source>
</evidence>
<feature type="region of interest" description="Disordered" evidence="1">
    <location>
        <begin position="22"/>
        <end position="106"/>
    </location>
</feature>
<evidence type="ECO:0000313" key="3">
    <source>
        <dbReference type="EMBL" id="KAF3592493.1"/>
    </source>
</evidence>